<dbReference type="AlphaFoldDB" id="A0A151N6I2"/>
<dbReference type="EMBL" id="AKHW03003917">
    <property type="protein sequence ID" value="KYO32410.1"/>
    <property type="molecule type" value="Genomic_DNA"/>
</dbReference>
<sequence length="71" mass="7723">MPSSETVPKIIMDLVKIKLSMEKASFTSLVLEEGEKLEPGKVVTSVPKGGWVLRLSWLSCCACGLQSQSKL</sequence>
<evidence type="ECO:0000313" key="1">
    <source>
        <dbReference type="EMBL" id="KYO32410.1"/>
    </source>
</evidence>
<dbReference type="Proteomes" id="UP000050525">
    <property type="component" value="Unassembled WGS sequence"/>
</dbReference>
<name>A0A151N6I2_ALLMI</name>
<evidence type="ECO:0000313" key="2">
    <source>
        <dbReference type="Proteomes" id="UP000050525"/>
    </source>
</evidence>
<gene>
    <name evidence="1" type="ORF">Y1Q_0020366</name>
</gene>
<comment type="caution">
    <text evidence="1">The sequence shown here is derived from an EMBL/GenBank/DDBJ whole genome shotgun (WGS) entry which is preliminary data.</text>
</comment>
<keyword evidence="2" id="KW-1185">Reference proteome</keyword>
<protein>
    <submittedName>
        <fullName evidence="1">Uncharacterized protein</fullName>
    </submittedName>
</protein>
<reference evidence="1 2" key="1">
    <citation type="journal article" date="2012" name="Genome Biol.">
        <title>Sequencing three crocodilian genomes to illuminate the evolution of archosaurs and amniotes.</title>
        <authorList>
            <person name="St John J.A."/>
            <person name="Braun E.L."/>
            <person name="Isberg S.R."/>
            <person name="Miles L.G."/>
            <person name="Chong A.Y."/>
            <person name="Gongora J."/>
            <person name="Dalzell P."/>
            <person name="Moran C."/>
            <person name="Bed'hom B."/>
            <person name="Abzhanov A."/>
            <person name="Burgess S.C."/>
            <person name="Cooksey A.M."/>
            <person name="Castoe T.A."/>
            <person name="Crawford N.G."/>
            <person name="Densmore L.D."/>
            <person name="Drew J.C."/>
            <person name="Edwards S.V."/>
            <person name="Faircloth B.C."/>
            <person name="Fujita M.K."/>
            <person name="Greenwold M.J."/>
            <person name="Hoffmann F.G."/>
            <person name="Howard J.M."/>
            <person name="Iguchi T."/>
            <person name="Janes D.E."/>
            <person name="Khan S.Y."/>
            <person name="Kohno S."/>
            <person name="de Koning A.J."/>
            <person name="Lance S.L."/>
            <person name="McCarthy F.M."/>
            <person name="McCormack J.E."/>
            <person name="Merchant M.E."/>
            <person name="Peterson D.G."/>
            <person name="Pollock D.D."/>
            <person name="Pourmand N."/>
            <person name="Raney B.J."/>
            <person name="Roessler K.A."/>
            <person name="Sanford J.R."/>
            <person name="Sawyer R.H."/>
            <person name="Schmidt C.J."/>
            <person name="Triplett E.W."/>
            <person name="Tuberville T.D."/>
            <person name="Venegas-Anaya M."/>
            <person name="Howard J.T."/>
            <person name="Jarvis E.D."/>
            <person name="Guillette L.J.Jr."/>
            <person name="Glenn T.C."/>
            <person name="Green R.E."/>
            <person name="Ray D.A."/>
        </authorList>
    </citation>
    <scope>NUCLEOTIDE SEQUENCE [LARGE SCALE GENOMIC DNA]</scope>
    <source>
        <strain evidence="1">KSC_2009_1</strain>
    </source>
</reference>
<accession>A0A151N6I2</accession>
<proteinExistence type="predicted"/>
<organism evidence="1 2">
    <name type="scientific">Alligator mississippiensis</name>
    <name type="common">American alligator</name>
    <dbReference type="NCBI Taxonomy" id="8496"/>
    <lineage>
        <taxon>Eukaryota</taxon>
        <taxon>Metazoa</taxon>
        <taxon>Chordata</taxon>
        <taxon>Craniata</taxon>
        <taxon>Vertebrata</taxon>
        <taxon>Euteleostomi</taxon>
        <taxon>Archelosauria</taxon>
        <taxon>Archosauria</taxon>
        <taxon>Crocodylia</taxon>
        <taxon>Alligatoridae</taxon>
        <taxon>Alligatorinae</taxon>
        <taxon>Alligator</taxon>
    </lineage>
</organism>